<keyword evidence="3 7" id="KW-0812">Transmembrane</keyword>
<evidence type="ECO:0000256" key="7">
    <source>
        <dbReference type="SAM" id="Phobius"/>
    </source>
</evidence>
<evidence type="ECO:0000256" key="2">
    <source>
        <dbReference type="ARBA" id="ARBA00005982"/>
    </source>
</evidence>
<comment type="caution">
    <text evidence="8">The sequence shown here is derived from an EMBL/GenBank/DDBJ whole genome shotgun (WGS) entry which is preliminary data.</text>
</comment>
<comment type="subcellular location">
    <subcellularLocation>
        <location evidence="1">Membrane</location>
        <topology evidence="1">Multi-pass membrane protein</topology>
    </subcellularLocation>
</comment>
<reference evidence="8 9" key="1">
    <citation type="submission" date="2020-09" db="EMBL/GenBank/DDBJ databases">
        <title>De no assembly of potato wild relative species, Solanum commersonii.</title>
        <authorList>
            <person name="Cho K."/>
        </authorList>
    </citation>
    <scope>NUCLEOTIDE SEQUENCE [LARGE SCALE GENOMIC DNA]</scope>
    <source>
        <strain evidence="8">LZ3.2</strain>
        <tissue evidence="8">Leaf</tissue>
    </source>
</reference>
<feature type="transmembrane region" description="Helical" evidence="7">
    <location>
        <begin position="1712"/>
        <end position="1732"/>
    </location>
</feature>
<evidence type="ECO:0000256" key="3">
    <source>
        <dbReference type="ARBA" id="ARBA00022692"/>
    </source>
</evidence>
<feature type="transmembrane region" description="Helical" evidence="7">
    <location>
        <begin position="224"/>
        <end position="247"/>
    </location>
</feature>
<feature type="transmembrane region" description="Helical" evidence="7">
    <location>
        <begin position="525"/>
        <end position="546"/>
    </location>
</feature>
<feature type="transmembrane region" description="Helical" evidence="7">
    <location>
        <begin position="964"/>
        <end position="984"/>
    </location>
</feature>
<feature type="transmembrane region" description="Helical" evidence="7">
    <location>
        <begin position="735"/>
        <end position="759"/>
    </location>
</feature>
<keyword evidence="5 7" id="KW-0472">Membrane</keyword>
<dbReference type="InterPro" id="IPR000109">
    <property type="entry name" value="POT_fam"/>
</dbReference>
<dbReference type="EMBL" id="JACXVP010000004">
    <property type="protein sequence ID" value="KAG5613182.1"/>
    <property type="molecule type" value="Genomic_DNA"/>
</dbReference>
<sequence length="1799" mass="200331">MVSSPRENVQKKNHSMTQNLCCSDSPNMLLHLCWILQEYTAFGGPDRHLDVKTEPKQPPRLGGNRAALFAYAITGIDVMAFFATGVSLVTYFYGFMNFSITESATAVTNFMGTAFLLSLFGAFLSDTYLSRFKTCVLFGCIEVVGYALLAVQAHFRQLRPVPCKDVPLSQMNQCESANKGQLAILYAGLYLVAIGTSGVKSAAPPLGADQYDEKDPKQAAKLSSYFNWLMFFLTTGALFGVTFVVWISENQGWDWSFAVCSIVVGFSILFLTLGKSLYRNNVTKGSPLTRIMQVFVVALRNRNLHLPENEHELHEIQDKEARYDTEILRKTEQFKFLDRAAINRTDQEASTSNAHGPWKLCTVTQVEETKIVVRMLPIILSTVFMNTCLAQLQTFTIQQSTTMDRKIHKFEVPGASIPAIPLLFMIILIPIYERVFIPIARKFTGIPTGIRQLQRIGVGLVLSSKNRKSIAIKHNMVESASPLPMSVFWLGYQYAIFGLADMFTLVGLLDFFYSESSSSMKALSTAISWSSLAIGYYTSSIVVSIVNKVSGGWLANNNLNKDKLDYFYWLLAGLSVLNFGFYLLCASWYKYKKVDVNPEDNVPSNKGICRNVKTEEKQLQKKGGTRAALFVYVFDILISDYAVVAGIDTMAFISKGVSLVTYFSGYMNFSLTKSANTVTNFMGTAFLLSLFGAFLSDTYFSRFKTCVLFSIIQVLVLVYLYIFPMKEKNIYFKDAGQLAILYGGVYLIALGNSGVKAALPSLGADQFDEKDPKGTAKLSSYFNWLLFFITIGAMLGVTLFVWIGDNQGWDWSFGICSVAVGLSILLLTMGKQLYRYNVPKGSPLMRISQVLVAAFRNRNLPLPQNKEDLHQIRSGEAENGIEIIQRTDQFKAAIPRNNHEASTSSAHGPWSLCTISQVEETKIVVRMLPIILSTVFMNTCMAQLQTFTIQQSMTMNRKIGNFEIPAPSIPVIPQIFQLIMIPVYDRIFVPIARKFTGIPSGIRQLQRIGVGLILSIVSMAVSAVVESRRKSVAIEHNMVDSASQLPMSVFWLGFQFVIFATAEILTLVGLLDFFYAESTSGMKSLSMAITWCSLAFGYFTSSVVVSVINKVSGGWLANNNLNRDKLDYFYWLLAVVSVLNFGFYLLCASWYKYKKPELNQEGPISDEKPKGKNEIIIKLIRESEHVTVNTAPKGLTQDQLVNALFVDNDVWILSSILSNRLWGIWRNVKTGKETSKQGVTRAALFVYVVAGINTMALISNGVSLVTYFYGYMNFSLTKSANTVTNFMGTAFFLSLFGAFLSDTYFSRFKTCVLFGIIKALGFALLAVQAHFSQLRPFPCKDVPLSQNNLSESANIGQLTLLYGGVYLIALGNSGVKAALPSLGADQFDEKDPKGAAKLSSYFNWLLFYNTVGAILGVTVLVWISDNQGWDWSFGVCSVAVGLSILLLTMGKQFYRCNVPKGSPLMRISQVLVAAFRNRNLPLPQNKDDLHQIRSGEPENGTEILQRTDQFKFLDRAAILRNNQEASTTSAHGPWSLCTISQVEETKIVIRMLPIILSTVFMNTCMAQFQTFTIQQSMAMNRKIQNFEIPGPSIPVIPQLFQLFLIPVYDRIFVPIARKFTGIPSGIRQLQRIGVGQVLSAVSMAVAAVVESHRKSVSIKHNMVDSASPLPMSVFWLGCQFVISAMAQLFTLVGLMNFFYAESTSGLKSLSMAISWSSLAFGYFTSSVVVSVINKVSGGWLANNNLNRDKLDYFYWLLAGVSVLNFGFYLLCASWYKYKKPELKQEDPITDEKAKGITDV</sequence>
<feature type="transmembrane region" description="Helical" evidence="7">
    <location>
        <begin position="1669"/>
        <end position="1700"/>
    </location>
</feature>
<evidence type="ECO:0000256" key="6">
    <source>
        <dbReference type="ARBA" id="ARBA00044504"/>
    </source>
</evidence>
<protein>
    <recommendedName>
        <fullName evidence="10">Nitrate transporter</fullName>
    </recommendedName>
</protein>
<dbReference type="Proteomes" id="UP000824120">
    <property type="component" value="Chromosome 4"/>
</dbReference>
<feature type="transmembrane region" description="Helical" evidence="7">
    <location>
        <begin position="1244"/>
        <end position="1270"/>
    </location>
</feature>
<feature type="transmembrane region" description="Helical" evidence="7">
    <location>
        <begin position="809"/>
        <end position="827"/>
    </location>
</feature>
<feature type="transmembrane region" description="Helical" evidence="7">
    <location>
        <begin position="183"/>
        <end position="203"/>
    </location>
</feature>
<dbReference type="GO" id="GO:0022857">
    <property type="term" value="F:transmembrane transporter activity"/>
    <property type="evidence" value="ECO:0007669"/>
    <property type="project" value="InterPro"/>
</dbReference>
<feature type="transmembrane region" description="Helical" evidence="7">
    <location>
        <begin position="1045"/>
        <end position="1076"/>
    </location>
</feature>
<feature type="transmembrane region" description="Helical" evidence="7">
    <location>
        <begin position="706"/>
        <end position="723"/>
    </location>
</feature>
<feature type="transmembrane region" description="Helical" evidence="7">
    <location>
        <begin position="1088"/>
        <end position="1108"/>
    </location>
</feature>
<feature type="transmembrane region" description="Helical" evidence="7">
    <location>
        <begin position="68"/>
        <end position="94"/>
    </location>
</feature>
<name>A0A9J5ZM33_SOLCO</name>
<feature type="transmembrane region" description="Helical" evidence="7">
    <location>
        <begin position="1429"/>
        <end position="1447"/>
    </location>
</feature>
<dbReference type="FunFam" id="1.20.1250.20:FF:000331">
    <property type="entry name" value="Protein NRT1/ PTR FAMILY 4.2"/>
    <property type="match status" value="2"/>
</dbReference>
<feature type="transmembrane region" description="Helical" evidence="7">
    <location>
        <begin position="492"/>
        <end position="513"/>
    </location>
</feature>
<dbReference type="InterPro" id="IPR036259">
    <property type="entry name" value="MFS_trans_sf"/>
</dbReference>
<proteinExistence type="inferred from homology"/>
<feature type="transmembrane region" description="Helical" evidence="7">
    <location>
        <begin position="566"/>
        <end position="585"/>
    </location>
</feature>
<feature type="transmembrane region" description="Helical" evidence="7">
    <location>
        <begin position="1005"/>
        <end position="1025"/>
    </location>
</feature>
<feature type="transmembrane region" description="Helical" evidence="7">
    <location>
        <begin position="1400"/>
        <end position="1423"/>
    </location>
</feature>
<evidence type="ECO:0000313" key="8">
    <source>
        <dbReference type="EMBL" id="KAG5613182.1"/>
    </source>
</evidence>
<feature type="transmembrane region" description="Helical" evidence="7">
    <location>
        <begin position="1752"/>
        <end position="1775"/>
    </location>
</feature>
<feature type="transmembrane region" description="Helical" evidence="7">
    <location>
        <begin position="1312"/>
        <end position="1331"/>
    </location>
</feature>
<feature type="transmembrane region" description="Helical" evidence="7">
    <location>
        <begin position="106"/>
        <end position="124"/>
    </location>
</feature>
<evidence type="ECO:0000256" key="1">
    <source>
        <dbReference type="ARBA" id="ARBA00004141"/>
    </source>
</evidence>
<feature type="transmembrane region" description="Helical" evidence="7">
    <location>
        <begin position="136"/>
        <end position="155"/>
    </location>
</feature>
<feature type="transmembrane region" description="Helical" evidence="7">
    <location>
        <begin position="780"/>
        <end position="803"/>
    </location>
</feature>
<comment type="similarity">
    <text evidence="6">Belongs to the major facilitator superfamily. Phosphate:H(+) symporter (TC 2.A.1.9) family.</text>
</comment>
<evidence type="ECO:0000256" key="5">
    <source>
        <dbReference type="ARBA" id="ARBA00023136"/>
    </source>
</evidence>
<feature type="transmembrane region" description="Helical" evidence="7">
    <location>
        <begin position="627"/>
        <end position="654"/>
    </location>
</feature>
<organism evidence="8 9">
    <name type="scientific">Solanum commersonii</name>
    <name type="common">Commerson's wild potato</name>
    <name type="synonym">Commerson's nightshade</name>
    <dbReference type="NCBI Taxonomy" id="4109"/>
    <lineage>
        <taxon>Eukaryota</taxon>
        <taxon>Viridiplantae</taxon>
        <taxon>Streptophyta</taxon>
        <taxon>Embryophyta</taxon>
        <taxon>Tracheophyta</taxon>
        <taxon>Spermatophyta</taxon>
        <taxon>Magnoliopsida</taxon>
        <taxon>eudicotyledons</taxon>
        <taxon>Gunneridae</taxon>
        <taxon>Pentapetalae</taxon>
        <taxon>asterids</taxon>
        <taxon>lamiids</taxon>
        <taxon>Solanales</taxon>
        <taxon>Solanaceae</taxon>
        <taxon>Solanoideae</taxon>
        <taxon>Solaneae</taxon>
        <taxon>Solanum</taxon>
    </lineage>
</organism>
<feature type="transmembrane region" description="Helical" evidence="7">
    <location>
        <begin position="674"/>
        <end position="694"/>
    </location>
</feature>
<feature type="transmembrane region" description="Helical" evidence="7">
    <location>
        <begin position="1547"/>
        <end position="1568"/>
    </location>
</feature>
<keyword evidence="4 7" id="KW-1133">Transmembrane helix</keyword>
<accession>A0A9J5ZM33</accession>
<dbReference type="SUPFAM" id="SSF103473">
    <property type="entry name" value="MFS general substrate transporter"/>
    <property type="match status" value="3"/>
</dbReference>
<dbReference type="Gene3D" id="1.20.1250.20">
    <property type="entry name" value="MFS general substrate transporter like domains"/>
    <property type="match status" value="3"/>
</dbReference>
<feature type="transmembrane region" description="Helical" evidence="7">
    <location>
        <begin position="412"/>
        <end position="432"/>
    </location>
</feature>
<feature type="transmembrane region" description="Helical" evidence="7">
    <location>
        <begin position="253"/>
        <end position="274"/>
    </location>
</feature>
<comment type="similarity">
    <text evidence="2">Belongs to the major facilitator superfamily. Proton-dependent oligopeptide transporter (POT/PTR) (TC 2.A.17) family.</text>
</comment>
<keyword evidence="9" id="KW-1185">Reference proteome</keyword>
<dbReference type="PANTHER" id="PTHR11654">
    <property type="entry name" value="OLIGOPEPTIDE TRANSPORTER-RELATED"/>
    <property type="match status" value="1"/>
</dbReference>
<feature type="transmembrane region" description="Helical" evidence="7">
    <location>
        <begin position="1128"/>
        <end position="1151"/>
    </location>
</feature>
<evidence type="ECO:0000313" key="9">
    <source>
        <dbReference type="Proteomes" id="UP000824120"/>
    </source>
</evidence>
<feature type="transmembrane region" description="Helical" evidence="7">
    <location>
        <begin position="1360"/>
        <end position="1379"/>
    </location>
</feature>
<gene>
    <name evidence="8" type="ORF">H5410_024463</name>
</gene>
<dbReference type="GO" id="GO:0016020">
    <property type="term" value="C:membrane"/>
    <property type="evidence" value="ECO:0007669"/>
    <property type="project" value="UniProtKB-SubCell"/>
</dbReference>
<feature type="transmembrane region" description="Helical" evidence="7">
    <location>
        <begin position="1282"/>
        <end position="1300"/>
    </location>
</feature>
<dbReference type="Pfam" id="PF00854">
    <property type="entry name" value="PTR2"/>
    <property type="match status" value="3"/>
</dbReference>
<evidence type="ECO:0008006" key="10">
    <source>
        <dbReference type="Google" id="ProtNLM"/>
    </source>
</evidence>
<dbReference type="OrthoDB" id="8904098at2759"/>
<evidence type="ECO:0000256" key="4">
    <source>
        <dbReference type="ARBA" id="ARBA00022989"/>
    </source>
</evidence>